<organism evidence="1 2">
    <name type="scientific">Portunus trituberculatus</name>
    <name type="common">Swimming crab</name>
    <name type="synonym">Neptunus trituberculatus</name>
    <dbReference type="NCBI Taxonomy" id="210409"/>
    <lineage>
        <taxon>Eukaryota</taxon>
        <taxon>Metazoa</taxon>
        <taxon>Ecdysozoa</taxon>
        <taxon>Arthropoda</taxon>
        <taxon>Crustacea</taxon>
        <taxon>Multicrustacea</taxon>
        <taxon>Malacostraca</taxon>
        <taxon>Eumalacostraca</taxon>
        <taxon>Eucarida</taxon>
        <taxon>Decapoda</taxon>
        <taxon>Pleocyemata</taxon>
        <taxon>Brachyura</taxon>
        <taxon>Eubrachyura</taxon>
        <taxon>Portunoidea</taxon>
        <taxon>Portunidae</taxon>
        <taxon>Portuninae</taxon>
        <taxon>Portunus</taxon>
    </lineage>
</organism>
<dbReference type="Proteomes" id="UP000324222">
    <property type="component" value="Unassembled WGS sequence"/>
</dbReference>
<reference evidence="1 2" key="1">
    <citation type="submission" date="2019-05" db="EMBL/GenBank/DDBJ databases">
        <title>Another draft genome of Portunus trituberculatus and its Hox gene families provides insights of decapod evolution.</title>
        <authorList>
            <person name="Jeong J.-H."/>
            <person name="Song I."/>
            <person name="Kim S."/>
            <person name="Choi T."/>
            <person name="Kim D."/>
            <person name="Ryu S."/>
            <person name="Kim W."/>
        </authorList>
    </citation>
    <scope>NUCLEOTIDE SEQUENCE [LARGE SCALE GENOMIC DNA]</scope>
    <source>
        <tissue evidence="1">Muscle</tissue>
    </source>
</reference>
<dbReference type="OrthoDB" id="6380398at2759"/>
<dbReference type="InterPro" id="IPR009003">
    <property type="entry name" value="Peptidase_S1_PA"/>
</dbReference>
<keyword evidence="2" id="KW-1185">Reference proteome</keyword>
<evidence type="ECO:0000313" key="2">
    <source>
        <dbReference type="Proteomes" id="UP000324222"/>
    </source>
</evidence>
<gene>
    <name evidence="1" type="ORF">E2C01_010645</name>
</gene>
<sequence length="245" mass="26381">MRGPASLQHSFIKPQSVPLSPVVLSDGTLSRLSPTQVALLSYIATLPLVAGHDPPVTASPRSLASPLILLQQCNGTSFGCFPSSGSVDSLVLNQLLQGLTMPPGASPEFGPEDCTFISRHILLLQWLLKLRNQATLTDNVCLMCIPHQDVSVPASQCVVVGYGVRAFPDSTHNSAYHQTQTVMHNYGANVPCYTVPPPASNRQSHVCLAMKSPPQRLRHSRSTLEPLCVLIQHVNSFFCAPILAV</sequence>
<comment type="caution">
    <text evidence="1">The sequence shown here is derived from an EMBL/GenBank/DDBJ whole genome shotgun (WGS) entry which is preliminary data.</text>
</comment>
<evidence type="ECO:0000313" key="1">
    <source>
        <dbReference type="EMBL" id="MPC17778.1"/>
    </source>
</evidence>
<evidence type="ECO:0008006" key="3">
    <source>
        <dbReference type="Google" id="ProtNLM"/>
    </source>
</evidence>
<dbReference type="AlphaFoldDB" id="A0A5B7D8Z3"/>
<name>A0A5B7D8Z3_PORTR</name>
<accession>A0A5B7D8Z3</accession>
<proteinExistence type="predicted"/>
<protein>
    <recommendedName>
        <fullName evidence="3">Peptidase S1 domain-containing protein</fullName>
    </recommendedName>
</protein>
<dbReference type="SUPFAM" id="SSF50494">
    <property type="entry name" value="Trypsin-like serine proteases"/>
    <property type="match status" value="1"/>
</dbReference>
<dbReference type="EMBL" id="VSRR010000621">
    <property type="protein sequence ID" value="MPC17778.1"/>
    <property type="molecule type" value="Genomic_DNA"/>
</dbReference>